<sequence>MPSSADRKLRGRGRQRRMSAAGQAEPVLTPDGGGRRRRRCWTKPSPRGFTTGSKGSDDHGGGRRNVGATAARRRRSRKVGAPCCGWRRRAMVEKARSRPVQGLGGRREGERRPAASGAAAMARGGTPEVTGGRRDRWGTTVARGGRDHPGSTWATAAGRREFGQLRRGAGTAEVGGDCTGKGSRPRERLPRVSWTFSDVEGRGGGGKCLPDQWELGLVAGGRVAGAPASDGSSRSGRSGEGAGRRRKVAGGAAAQLKAAKFLSGSSFPAARRRPEGVGAARIRCRRPRGRWCTPRWAAAALEGRTGPSSARTRSGRPQRARAAAGGVRGRRGGAREVAGGRQRAARPIGSGGGTQMQG</sequence>
<gene>
    <name evidence="3" type="primary">LOC109727509</name>
</gene>
<dbReference type="AlphaFoldDB" id="A0A6P5GZI4"/>
<accession>A0A6P5GZI4</accession>
<feature type="region of interest" description="Disordered" evidence="1">
    <location>
        <begin position="222"/>
        <end position="251"/>
    </location>
</feature>
<evidence type="ECO:0000313" key="3">
    <source>
        <dbReference type="RefSeq" id="XP_020113242.1"/>
    </source>
</evidence>
<feature type="region of interest" description="Disordered" evidence="1">
    <location>
        <begin position="1"/>
        <end position="190"/>
    </location>
</feature>
<reference evidence="2" key="1">
    <citation type="journal article" date="2015" name="Nat. Genet.">
        <title>The pineapple genome and the evolution of CAM photosynthesis.</title>
        <authorList>
            <person name="Ming R."/>
            <person name="VanBuren R."/>
            <person name="Wai C.M."/>
            <person name="Tang H."/>
            <person name="Schatz M.C."/>
            <person name="Bowers J.E."/>
            <person name="Lyons E."/>
            <person name="Wang M.L."/>
            <person name="Chen J."/>
            <person name="Biggers E."/>
            <person name="Zhang J."/>
            <person name="Huang L."/>
            <person name="Zhang L."/>
            <person name="Miao W."/>
            <person name="Zhang J."/>
            <person name="Ye Z."/>
            <person name="Miao C."/>
            <person name="Lin Z."/>
            <person name="Wang H."/>
            <person name="Zhou H."/>
            <person name="Yim W.C."/>
            <person name="Priest H.D."/>
            <person name="Zheng C."/>
            <person name="Woodhouse M."/>
            <person name="Edger P.P."/>
            <person name="Guyot R."/>
            <person name="Guo H.B."/>
            <person name="Guo H."/>
            <person name="Zheng G."/>
            <person name="Singh R."/>
            <person name="Sharma A."/>
            <person name="Min X."/>
            <person name="Zheng Y."/>
            <person name="Lee H."/>
            <person name="Gurtowski J."/>
            <person name="Sedlazeck F.J."/>
            <person name="Harkess A."/>
            <person name="McKain M.R."/>
            <person name="Liao Z."/>
            <person name="Fang J."/>
            <person name="Liu J."/>
            <person name="Zhang X."/>
            <person name="Zhang Q."/>
            <person name="Hu W."/>
            <person name="Qin Y."/>
            <person name="Wang K."/>
            <person name="Chen L.Y."/>
            <person name="Shirley N."/>
            <person name="Lin Y.R."/>
            <person name="Liu L.Y."/>
            <person name="Hernandez A.G."/>
            <person name="Wright C.L."/>
            <person name="Bulone V."/>
            <person name="Tuskan G.A."/>
            <person name="Heath K."/>
            <person name="Zee F."/>
            <person name="Moore P.H."/>
            <person name="Sunkar R."/>
            <person name="Leebens-Mack J.H."/>
            <person name="Mockler T."/>
            <person name="Bennetzen J.L."/>
            <person name="Freeling M."/>
            <person name="Sankoff D."/>
            <person name="Paterson A.H."/>
            <person name="Zhu X."/>
            <person name="Yang X."/>
            <person name="Smith J.A."/>
            <person name="Cushman J.C."/>
            <person name="Paull R.E."/>
            <person name="Yu Q."/>
        </authorList>
    </citation>
    <scope>NUCLEOTIDE SEQUENCE [LARGE SCALE GENOMIC DNA]</scope>
    <source>
        <strain evidence="2">cv. F153</strain>
    </source>
</reference>
<feature type="region of interest" description="Disordered" evidence="1">
    <location>
        <begin position="302"/>
        <end position="358"/>
    </location>
</feature>
<organism evidence="2 3">
    <name type="scientific">Ananas comosus</name>
    <name type="common">Pineapple</name>
    <name type="synonym">Ananas ananas</name>
    <dbReference type="NCBI Taxonomy" id="4615"/>
    <lineage>
        <taxon>Eukaryota</taxon>
        <taxon>Viridiplantae</taxon>
        <taxon>Streptophyta</taxon>
        <taxon>Embryophyta</taxon>
        <taxon>Tracheophyta</taxon>
        <taxon>Spermatophyta</taxon>
        <taxon>Magnoliopsida</taxon>
        <taxon>Liliopsida</taxon>
        <taxon>Poales</taxon>
        <taxon>Bromeliaceae</taxon>
        <taxon>Bromelioideae</taxon>
        <taxon>Ananas</taxon>
    </lineage>
</organism>
<name>A0A6P5GZI4_ANACO</name>
<evidence type="ECO:0000256" key="1">
    <source>
        <dbReference type="SAM" id="MobiDB-lite"/>
    </source>
</evidence>
<evidence type="ECO:0000313" key="2">
    <source>
        <dbReference type="Proteomes" id="UP000515123"/>
    </source>
</evidence>
<dbReference type="GeneID" id="109727509"/>
<feature type="compositionally biased region" description="Low complexity" evidence="1">
    <location>
        <begin position="224"/>
        <end position="236"/>
    </location>
</feature>
<protein>
    <submittedName>
        <fullName evidence="3">Spidroin-1-like</fullName>
    </submittedName>
</protein>
<dbReference type="RefSeq" id="XP_020113242.1">
    <property type="nucleotide sequence ID" value="XM_020257653.1"/>
</dbReference>
<proteinExistence type="predicted"/>
<feature type="compositionally biased region" description="Low complexity" evidence="1">
    <location>
        <begin position="335"/>
        <end position="346"/>
    </location>
</feature>
<feature type="compositionally biased region" description="Gly residues" evidence="1">
    <location>
        <begin position="349"/>
        <end position="358"/>
    </location>
</feature>
<keyword evidence="2" id="KW-1185">Reference proteome</keyword>
<dbReference type="Proteomes" id="UP000515123">
    <property type="component" value="Linkage group 2"/>
</dbReference>
<reference evidence="3" key="2">
    <citation type="submission" date="2025-08" db="UniProtKB">
        <authorList>
            <consortium name="RefSeq"/>
        </authorList>
    </citation>
    <scope>IDENTIFICATION</scope>
    <source>
        <tissue evidence="3">Leaf</tissue>
    </source>
</reference>
<feature type="compositionally biased region" description="Low complexity" evidence="1">
    <location>
        <begin position="114"/>
        <end position="125"/>
    </location>
</feature>